<feature type="region of interest" description="Disordered" evidence="1">
    <location>
        <begin position="48"/>
        <end position="100"/>
    </location>
</feature>
<reference evidence="3 4" key="1">
    <citation type="submission" date="2016-07" db="EMBL/GenBank/DDBJ databases">
        <title>Pervasive Adenine N6-methylation of Active Genes in Fungi.</title>
        <authorList>
            <consortium name="DOE Joint Genome Institute"/>
            <person name="Mondo S.J."/>
            <person name="Dannebaum R.O."/>
            <person name="Kuo R.C."/>
            <person name="Labutti K."/>
            <person name="Haridas S."/>
            <person name="Kuo A."/>
            <person name="Salamov A."/>
            <person name="Ahrendt S.R."/>
            <person name="Lipzen A."/>
            <person name="Sullivan W."/>
            <person name="Andreopoulos W.B."/>
            <person name="Clum A."/>
            <person name="Lindquist E."/>
            <person name="Daum C."/>
            <person name="Ramamoorthy G.K."/>
            <person name="Gryganskyi A."/>
            <person name="Culley D."/>
            <person name="Magnuson J.K."/>
            <person name="James T.Y."/>
            <person name="O'Malley M.A."/>
            <person name="Stajich J.E."/>
            <person name="Spatafora J.W."/>
            <person name="Visel A."/>
            <person name="Grigoriev I.V."/>
        </authorList>
    </citation>
    <scope>NUCLEOTIDE SEQUENCE [LARGE SCALE GENOMIC DNA]</scope>
    <source>
        <strain evidence="3 4">NRRL 1336</strain>
    </source>
</reference>
<dbReference type="InterPro" id="IPR013167">
    <property type="entry name" value="COG4_M"/>
</dbReference>
<dbReference type="InterPro" id="IPR048684">
    <property type="entry name" value="COG4_C"/>
</dbReference>
<gene>
    <name evidence="3" type="ORF">BCR42DRAFT_458515</name>
</gene>
<organism evidence="3 4">
    <name type="scientific">Absidia repens</name>
    <dbReference type="NCBI Taxonomy" id="90262"/>
    <lineage>
        <taxon>Eukaryota</taxon>
        <taxon>Fungi</taxon>
        <taxon>Fungi incertae sedis</taxon>
        <taxon>Mucoromycota</taxon>
        <taxon>Mucoromycotina</taxon>
        <taxon>Mucoromycetes</taxon>
        <taxon>Mucorales</taxon>
        <taxon>Cunninghamellaceae</taxon>
        <taxon>Absidia</taxon>
    </lineage>
</organism>
<dbReference type="OrthoDB" id="47059at2759"/>
<proteinExistence type="predicted"/>
<protein>
    <submittedName>
        <fullName evidence="3">COG4 transport protein-domain-containing protein</fullName>
    </submittedName>
</protein>
<sequence>MLRVIQRLEEESDLQSGILLDQFLQVRKMDAKLVDIQSLNIAMMRSSTTSNYRSNNNPRMSSPTMSSPKLAAKESPSVGSGPPLSSSPSAPSNTASAANATNPLVDPRQLDANLLELSLISQRASLFQGFLHERANEEMEKLDDVKVHADATGGASAVTPTMATTTATTPTMTAMDGKDRRFYGENGLLTSSGLSKRIKEVMNSFLVIDEYLLKRSMDKAMKMDNYDGSSSQTSTCVDDVFYIIKKVVKRSISTYQPEIVVSTIQMVLKSVESGYSQVLQQRLVNAFAGNDVSSRSDRMMEQAKTNYMVTLNNLDVSMDYTQRLLEEMKQTTKSAIWQDEDKDVAVVEAALDKLLPLSKNFNRLLQSAMDQLLGQMLKPRIRPLFQESYREVKYVLDEDEYNEADLDELFVMRFRHGFDNLIESYRTVLTDTNFSALMALVLDAVTSQWERIILQTRFNQYGSLRFDKDLRSVIQYLSSMTAWFSRDKFTRLNQIATLLNFEEPSEIYHCWGAKAGPVSWRLTVTEVKKVLSLRLDFDIEEITVLSL</sequence>
<dbReference type="Pfam" id="PF20662">
    <property type="entry name" value="COG4_C"/>
    <property type="match status" value="1"/>
</dbReference>
<feature type="compositionally biased region" description="Polar residues" evidence="1">
    <location>
        <begin position="58"/>
        <end position="67"/>
    </location>
</feature>
<keyword evidence="4" id="KW-1185">Reference proteome</keyword>
<name>A0A1X2IZF0_9FUNG</name>
<dbReference type="SMART" id="SM00762">
    <property type="entry name" value="Cog4"/>
    <property type="match status" value="1"/>
</dbReference>
<dbReference type="PANTHER" id="PTHR24016">
    <property type="entry name" value="CONSERVED OLIGOMERIC GOLGI COMPLEX SUBUNIT 4"/>
    <property type="match status" value="1"/>
</dbReference>
<dbReference type="PANTHER" id="PTHR24016:SF0">
    <property type="entry name" value="CONSERVED OLIGOMERIC GOLGI COMPLEX SUBUNIT 4"/>
    <property type="match status" value="1"/>
</dbReference>
<evidence type="ECO:0000256" key="1">
    <source>
        <dbReference type="SAM" id="MobiDB-lite"/>
    </source>
</evidence>
<dbReference type="Gene3D" id="1.10.287.1060">
    <property type="entry name" value="ESAT-6-like"/>
    <property type="match status" value="1"/>
</dbReference>
<dbReference type="InterPro" id="IPR048682">
    <property type="entry name" value="COG4"/>
</dbReference>
<dbReference type="STRING" id="90262.A0A1X2IZF0"/>
<evidence type="ECO:0000313" key="3">
    <source>
        <dbReference type="EMBL" id="ORZ24706.1"/>
    </source>
</evidence>
<evidence type="ECO:0000259" key="2">
    <source>
        <dbReference type="SMART" id="SM00762"/>
    </source>
</evidence>
<feature type="compositionally biased region" description="Low complexity" evidence="1">
    <location>
        <begin position="48"/>
        <end position="57"/>
    </location>
</feature>
<feature type="compositionally biased region" description="Low complexity" evidence="1">
    <location>
        <begin position="75"/>
        <end position="100"/>
    </location>
</feature>
<comment type="caution">
    <text evidence="3">The sequence shown here is derived from an EMBL/GenBank/DDBJ whole genome shotgun (WGS) entry which is preliminary data.</text>
</comment>
<feature type="domain" description="COG4 transport protein middle alpha-helical bundle" evidence="2">
    <location>
        <begin position="1"/>
        <end position="284"/>
    </location>
</feature>
<dbReference type="EMBL" id="MCGE01000002">
    <property type="protein sequence ID" value="ORZ24706.1"/>
    <property type="molecule type" value="Genomic_DNA"/>
</dbReference>
<dbReference type="Gene3D" id="1.20.58.1970">
    <property type="match status" value="1"/>
</dbReference>
<dbReference type="Proteomes" id="UP000193560">
    <property type="component" value="Unassembled WGS sequence"/>
</dbReference>
<evidence type="ECO:0000313" key="4">
    <source>
        <dbReference type="Proteomes" id="UP000193560"/>
    </source>
</evidence>
<dbReference type="Pfam" id="PF08318">
    <property type="entry name" value="COG4_m"/>
    <property type="match status" value="1"/>
</dbReference>
<dbReference type="AlphaFoldDB" id="A0A1X2IZF0"/>
<accession>A0A1X2IZF0</accession>